<proteinExistence type="predicted"/>
<protein>
    <submittedName>
        <fullName evidence="1">Uncharacterized protein</fullName>
    </submittedName>
</protein>
<reference evidence="1" key="1">
    <citation type="submission" date="2023-05" db="EMBL/GenBank/DDBJ databases">
        <title>Nepenthes gracilis genome sequencing.</title>
        <authorList>
            <person name="Fukushima K."/>
        </authorList>
    </citation>
    <scope>NUCLEOTIDE SEQUENCE</scope>
    <source>
        <strain evidence="1">SING2019-196</strain>
    </source>
</reference>
<gene>
    <name evidence="1" type="ORF">Nepgr_008024</name>
</gene>
<comment type="caution">
    <text evidence="1">The sequence shown here is derived from an EMBL/GenBank/DDBJ whole genome shotgun (WGS) entry which is preliminary data.</text>
</comment>
<name>A0AAD3S860_NEPGR</name>
<evidence type="ECO:0000313" key="1">
    <source>
        <dbReference type="EMBL" id="GMH06184.1"/>
    </source>
</evidence>
<dbReference type="AlphaFoldDB" id="A0AAD3S860"/>
<dbReference type="EMBL" id="BSYO01000006">
    <property type="protein sequence ID" value="GMH06184.1"/>
    <property type="molecule type" value="Genomic_DNA"/>
</dbReference>
<accession>A0AAD3S860</accession>
<evidence type="ECO:0000313" key="2">
    <source>
        <dbReference type="Proteomes" id="UP001279734"/>
    </source>
</evidence>
<dbReference type="Proteomes" id="UP001279734">
    <property type="component" value="Unassembled WGS sequence"/>
</dbReference>
<organism evidence="1 2">
    <name type="scientific">Nepenthes gracilis</name>
    <name type="common">Slender pitcher plant</name>
    <dbReference type="NCBI Taxonomy" id="150966"/>
    <lineage>
        <taxon>Eukaryota</taxon>
        <taxon>Viridiplantae</taxon>
        <taxon>Streptophyta</taxon>
        <taxon>Embryophyta</taxon>
        <taxon>Tracheophyta</taxon>
        <taxon>Spermatophyta</taxon>
        <taxon>Magnoliopsida</taxon>
        <taxon>eudicotyledons</taxon>
        <taxon>Gunneridae</taxon>
        <taxon>Pentapetalae</taxon>
        <taxon>Caryophyllales</taxon>
        <taxon>Nepenthaceae</taxon>
        <taxon>Nepenthes</taxon>
    </lineage>
</organism>
<keyword evidence="2" id="KW-1185">Reference proteome</keyword>
<sequence length="282" mass="31171">MPPNKWIRIPFETTFLCVLSRSHGSSAGPFSGPRIFESANVASSFDNPGWMWALKLWMIFFADYLGEILTRYASKLGLVLWAPLTSLIELGAVESTHRARPLCGDPDMGPEDSRREIVLPRILESGLIHALPLSRPNRSLINDAHEPSCSEGLSMMVIQCCPEPGALGLWGCLAYDVDHVLFISSLVLWLLGGVECERSLLAVHTLALLMRILSRVYIECFEADATALFGTALDCNDELLADLMIFGCSLKIGRADIAGCIFGYPQPIRISRSWFARLDIGR</sequence>